<evidence type="ECO:0000256" key="8">
    <source>
        <dbReference type="ARBA" id="ARBA00023306"/>
    </source>
</evidence>
<evidence type="ECO:0000259" key="13">
    <source>
        <dbReference type="Pfam" id="PF02875"/>
    </source>
</evidence>
<dbReference type="Pfam" id="PF02875">
    <property type="entry name" value="Mur_ligase_C"/>
    <property type="match status" value="1"/>
</dbReference>
<dbReference type="Gene3D" id="3.40.1390.10">
    <property type="entry name" value="MurE/MurF, N-terminal domain"/>
    <property type="match status" value="1"/>
</dbReference>
<evidence type="ECO:0000256" key="5">
    <source>
        <dbReference type="ARBA" id="ARBA00022840"/>
    </source>
</evidence>
<reference evidence="16" key="1">
    <citation type="journal article" date="2019" name="Int. J. Syst. Evol. Microbiol.">
        <title>The Global Catalogue of Microorganisms (GCM) 10K type strain sequencing project: providing services to taxonomists for standard genome sequencing and annotation.</title>
        <authorList>
            <consortium name="The Broad Institute Genomics Platform"/>
            <consortium name="The Broad Institute Genome Sequencing Center for Infectious Disease"/>
            <person name="Wu L."/>
            <person name="Ma J."/>
        </authorList>
    </citation>
    <scope>NUCLEOTIDE SEQUENCE [LARGE SCALE GENOMIC DNA]</scope>
    <source>
        <strain evidence="16">KCTC 42217</strain>
    </source>
</reference>
<dbReference type="InterPro" id="IPR035911">
    <property type="entry name" value="MurE/MurF_N"/>
</dbReference>
<keyword evidence="9 10" id="KW-0961">Cell wall biogenesis/degradation</keyword>
<accession>A0ABW4ZHS2</accession>
<comment type="catalytic activity">
    <reaction evidence="10 11">
        <text>D-alanyl-D-alanine + UDP-N-acetyl-alpha-D-muramoyl-L-alanyl-gamma-D-glutamyl-meso-2,6-diaminopimelate + ATP = UDP-N-acetyl-alpha-D-muramoyl-L-alanyl-gamma-D-glutamyl-meso-2,6-diaminopimeloyl-D-alanyl-D-alanine + ADP + phosphate + H(+)</text>
        <dbReference type="Rhea" id="RHEA:28374"/>
        <dbReference type="ChEBI" id="CHEBI:15378"/>
        <dbReference type="ChEBI" id="CHEBI:30616"/>
        <dbReference type="ChEBI" id="CHEBI:43474"/>
        <dbReference type="ChEBI" id="CHEBI:57822"/>
        <dbReference type="ChEBI" id="CHEBI:61386"/>
        <dbReference type="ChEBI" id="CHEBI:83905"/>
        <dbReference type="ChEBI" id="CHEBI:456216"/>
        <dbReference type="EC" id="6.3.2.10"/>
    </reaction>
</comment>
<dbReference type="SUPFAM" id="SSF53244">
    <property type="entry name" value="MurD-like peptide ligases, peptide-binding domain"/>
    <property type="match status" value="1"/>
</dbReference>
<dbReference type="Gene3D" id="3.40.1190.10">
    <property type="entry name" value="Mur-like, catalytic domain"/>
    <property type="match status" value="1"/>
</dbReference>
<feature type="domain" description="Mur ligase C-terminal" evidence="13">
    <location>
        <begin position="305"/>
        <end position="420"/>
    </location>
</feature>
<keyword evidence="5 10" id="KW-0067">ATP-binding</keyword>
<dbReference type="InterPro" id="IPR005863">
    <property type="entry name" value="UDP-N-AcMur_synth"/>
</dbReference>
<comment type="function">
    <text evidence="10 11">Involved in cell wall formation. Catalyzes the final step in the synthesis of UDP-N-acetylmuramoyl-pentapeptide, the precursor of murein.</text>
</comment>
<dbReference type="InterPro" id="IPR013221">
    <property type="entry name" value="Mur_ligase_cen"/>
</dbReference>
<dbReference type="Pfam" id="PF01225">
    <property type="entry name" value="Mur_ligase"/>
    <property type="match status" value="1"/>
</dbReference>
<dbReference type="InterPro" id="IPR051046">
    <property type="entry name" value="MurCDEF_CellWall_CoF430Synth"/>
</dbReference>
<comment type="subcellular location">
    <subcellularLocation>
        <location evidence="10 11">Cytoplasm</location>
    </subcellularLocation>
</comment>
<keyword evidence="4 10" id="KW-0547">Nucleotide-binding</keyword>
<evidence type="ECO:0000256" key="7">
    <source>
        <dbReference type="ARBA" id="ARBA00022984"/>
    </source>
</evidence>
<feature type="binding site" evidence="10">
    <location>
        <begin position="97"/>
        <end position="103"/>
    </location>
    <ligand>
        <name>ATP</name>
        <dbReference type="ChEBI" id="CHEBI:30616"/>
    </ligand>
</feature>
<dbReference type="Pfam" id="PF08245">
    <property type="entry name" value="Mur_ligase_M"/>
    <property type="match status" value="1"/>
</dbReference>
<evidence type="ECO:0000256" key="1">
    <source>
        <dbReference type="ARBA" id="ARBA00022490"/>
    </source>
</evidence>
<keyword evidence="1 10" id="KW-0963">Cytoplasm</keyword>
<feature type="domain" description="Mur ligase central" evidence="14">
    <location>
        <begin position="95"/>
        <end position="281"/>
    </location>
</feature>
<evidence type="ECO:0000256" key="11">
    <source>
        <dbReference type="RuleBase" id="RU004136"/>
    </source>
</evidence>
<proteinExistence type="inferred from homology"/>
<comment type="caution">
    <text evidence="15">The sequence shown here is derived from an EMBL/GenBank/DDBJ whole genome shotgun (WGS) entry which is preliminary data.</text>
</comment>
<gene>
    <name evidence="10 15" type="primary">murF</name>
    <name evidence="15" type="ORF">ACFSJU_04260</name>
</gene>
<dbReference type="PANTHER" id="PTHR43024">
    <property type="entry name" value="UDP-N-ACETYLMURAMOYL-TRIPEPTIDE--D-ALANYL-D-ALANINE LIGASE"/>
    <property type="match status" value="1"/>
</dbReference>
<dbReference type="EC" id="6.3.2.10" evidence="10 11"/>
<keyword evidence="7 10" id="KW-0573">Peptidoglycan synthesis</keyword>
<dbReference type="HAMAP" id="MF_02019">
    <property type="entry name" value="MurF"/>
    <property type="match status" value="1"/>
</dbReference>
<sequence length="431" mass="47584">MRTEDLYSIYLQHPVICTDTRRITSGCLFFALKGDNFDGNIFASQALDEGAAFAVIDDPGFVKNQQTILVGNVLETLQQLANYHRRQLNIPFVGITGTNGKTTTKELIKSVLSVKYKTYATQGNLNNHIGVPLTLLAIDRSVEIAIVEMGANHQKEIESLCKIAEPDLGLITNVGKGHLEGFGGFEGVKKGKGELYDFLKQSGGRVFLNKDSSHLLEMAGQRKLENVFYYSTASDSDLKGELIENDPFLTIDWISDSERHRIKTNLTGPYNLENILVAIAVGRYFNLSPDEINEGISAYVPGNNRSQITKTEHNTLICDYYNANPSSMAAALDNFASISAGKKVLILGDMFELGDESYDEHRAIAEKALQLDVDRKILIGKAFYQCKTEGANFYESTDEALKNIKSDSVKGATVLIKGSRGMRLEKLAEVL</sequence>
<keyword evidence="8 10" id="KW-0131">Cell cycle</keyword>
<evidence type="ECO:0000256" key="3">
    <source>
        <dbReference type="ARBA" id="ARBA00022618"/>
    </source>
</evidence>
<evidence type="ECO:0000259" key="12">
    <source>
        <dbReference type="Pfam" id="PF01225"/>
    </source>
</evidence>
<evidence type="ECO:0000256" key="4">
    <source>
        <dbReference type="ARBA" id="ARBA00022741"/>
    </source>
</evidence>
<dbReference type="PANTHER" id="PTHR43024:SF1">
    <property type="entry name" value="UDP-N-ACETYLMURAMOYL-TRIPEPTIDE--D-ALANYL-D-ALANINE LIGASE"/>
    <property type="match status" value="1"/>
</dbReference>
<evidence type="ECO:0000256" key="10">
    <source>
        <dbReference type="HAMAP-Rule" id="MF_02019"/>
    </source>
</evidence>
<dbReference type="GO" id="GO:0047480">
    <property type="term" value="F:UDP-N-acetylmuramoyl-tripeptide-D-alanyl-D-alanine ligase activity"/>
    <property type="evidence" value="ECO:0007669"/>
    <property type="project" value="UniProtKB-EC"/>
</dbReference>
<evidence type="ECO:0000256" key="9">
    <source>
        <dbReference type="ARBA" id="ARBA00023316"/>
    </source>
</evidence>
<keyword evidence="3 10" id="KW-0132">Cell division</keyword>
<feature type="domain" description="Mur ligase N-terminal catalytic" evidence="12">
    <location>
        <begin position="16"/>
        <end position="69"/>
    </location>
</feature>
<dbReference type="Proteomes" id="UP001597387">
    <property type="component" value="Unassembled WGS sequence"/>
</dbReference>
<keyword evidence="2 10" id="KW-0436">Ligase</keyword>
<dbReference type="SUPFAM" id="SSF53623">
    <property type="entry name" value="MurD-like peptide ligases, catalytic domain"/>
    <property type="match status" value="1"/>
</dbReference>
<comment type="similarity">
    <text evidence="10">Belongs to the MurCDEF family. MurF subfamily.</text>
</comment>
<dbReference type="InterPro" id="IPR036615">
    <property type="entry name" value="Mur_ligase_C_dom_sf"/>
</dbReference>
<dbReference type="Gene3D" id="3.90.190.20">
    <property type="entry name" value="Mur ligase, C-terminal domain"/>
    <property type="match status" value="1"/>
</dbReference>
<dbReference type="EMBL" id="JBHUHZ010000001">
    <property type="protein sequence ID" value="MFD2161593.1"/>
    <property type="molecule type" value="Genomic_DNA"/>
</dbReference>
<comment type="pathway">
    <text evidence="10 11">Cell wall biogenesis; peptidoglycan biosynthesis.</text>
</comment>
<dbReference type="RefSeq" id="WP_255898951.1">
    <property type="nucleotide sequence ID" value="NZ_JAFMZO010000001.1"/>
</dbReference>
<organism evidence="15 16">
    <name type="scientific">Paradesertivirga mongoliensis</name>
    <dbReference type="NCBI Taxonomy" id="2100740"/>
    <lineage>
        <taxon>Bacteria</taxon>
        <taxon>Pseudomonadati</taxon>
        <taxon>Bacteroidota</taxon>
        <taxon>Sphingobacteriia</taxon>
        <taxon>Sphingobacteriales</taxon>
        <taxon>Sphingobacteriaceae</taxon>
        <taxon>Paradesertivirga</taxon>
    </lineage>
</organism>
<name>A0ABW4ZHS2_9SPHI</name>
<dbReference type="SUPFAM" id="SSF63418">
    <property type="entry name" value="MurE/MurF N-terminal domain"/>
    <property type="match status" value="1"/>
</dbReference>
<dbReference type="InterPro" id="IPR000713">
    <property type="entry name" value="Mur_ligase_N"/>
</dbReference>
<evidence type="ECO:0000313" key="16">
    <source>
        <dbReference type="Proteomes" id="UP001597387"/>
    </source>
</evidence>
<evidence type="ECO:0000259" key="14">
    <source>
        <dbReference type="Pfam" id="PF08245"/>
    </source>
</evidence>
<dbReference type="NCBIfam" id="TIGR01143">
    <property type="entry name" value="murF"/>
    <property type="match status" value="1"/>
</dbReference>
<keyword evidence="16" id="KW-1185">Reference proteome</keyword>
<dbReference type="InterPro" id="IPR036565">
    <property type="entry name" value="Mur-like_cat_sf"/>
</dbReference>
<evidence type="ECO:0000256" key="6">
    <source>
        <dbReference type="ARBA" id="ARBA00022960"/>
    </source>
</evidence>
<evidence type="ECO:0000256" key="2">
    <source>
        <dbReference type="ARBA" id="ARBA00022598"/>
    </source>
</evidence>
<evidence type="ECO:0000313" key="15">
    <source>
        <dbReference type="EMBL" id="MFD2161593.1"/>
    </source>
</evidence>
<dbReference type="InterPro" id="IPR004101">
    <property type="entry name" value="Mur_ligase_C"/>
</dbReference>
<protein>
    <recommendedName>
        <fullName evidence="10 11">UDP-N-acetylmuramoyl-tripeptide--D-alanyl-D-alanine ligase</fullName>
        <ecNumber evidence="10 11">6.3.2.10</ecNumber>
    </recommendedName>
    <alternativeName>
        <fullName evidence="10">D-alanyl-D-alanine-adding enzyme</fullName>
    </alternativeName>
</protein>
<keyword evidence="6 10" id="KW-0133">Cell shape</keyword>